<protein>
    <submittedName>
        <fullName evidence="1">Uncharacterized protein</fullName>
    </submittedName>
</protein>
<comment type="caution">
    <text evidence="1">The sequence shown here is derived from an EMBL/GenBank/DDBJ whole genome shotgun (WGS) entry which is preliminary data.</text>
</comment>
<organism evidence="1 2">
    <name type="scientific">Enterocloster alcoholdehydrogenati</name>
    <dbReference type="NCBI Taxonomy" id="2547410"/>
    <lineage>
        <taxon>Bacteria</taxon>
        <taxon>Bacillati</taxon>
        <taxon>Bacillota</taxon>
        <taxon>Clostridia</taxon>
        <taxon>Lachnospirales</taxon>
        <taxon>Lachnospiraceae</taxon>
        <taxon>Enterocloster</taxon>
    </lineage>
</organism>
<keyword evidence="2" id="KW-1185">Reference proteome</keyword>
<accession>A0ABQ0AW10</accession>
<evidence type="ECO:0000313" key="2">
    <source>
        <dbReference type="Proteomes" id="UP001600894"/>
    </source>
</evidence>
<sequence length="100" mass="11085">MLVRKAFLRGERCGRSMERLEAGAEAETGVERRLTERCMENASFCMEWMRRLRMCVPLSANGASPGAYGAKTGTSKQKNAPYDLRLLLCCYGILCGGRGD</sequence>
<evidence type="ECO:0000313" key="1">
    <source>
        <dbReference type="EMBL" id="GAA6268162.1"/>
    </source>
</evidence>
<proteinExistence type="predicted"/>
<reference evidence="1 2" key="1">
    <citation type="submission" date="2024-04" db="EMBL/GenBank/DDBJ databases">
        <title>Defined microbial consortia suppress multidrug-resistant proinflammatory Enterobacteriaceae via ecological control.</title>
        <authorList>
            <person name="Furuichi M."/>
            <person name="Kawaguchi T."/>
            <person name="Pust M."/>
            <person name="Yasuma K."/>
            <person name="Plichta D."/>
            <person name="Hasegawa N."/>
            <person name="Ohya T."/>
            <person name="Bhattarai S."/>
            <person name="Sasajima S."/>
            <person name="Aoto Y."/>
            <person name="Tuganbaev T."/>
            <person name="Yaginuma M."/>
            <person name="Ueda M."/>
            <person name="Okahashi N."/>
            <person name="Amafuji K."/>
            <person name="Kiridooshi Y."/>
            <person name="Sugita K."/>
            <person name="Strazar M."/>
            <person name="Skelly A."/>
            <person name="Suda W."/>
            <person name="Hattori M."/>
            <person name="Nakamoto N."/>
            <person name="Caballero S."/>
            <person name="Norman J."/>
            <person name="Olle B."/>
            <person name="Tanoue T."/>
            <person name="Arita M."/>
            <person name="Bucci V."/>
            <person name="Atarashi K."/>
            <person name="Xavier R."/>
            <person name="Honda K."/>
        </authorList>
    </citation>
    <scope>NUCLEOTIDE SEQUENCE [LARGE SCALE GENOMIC DNA]</scope>
    <source>
        <strain evidence="2">f13</strain>
    </source>
</reference>
<dbReference type="EMBL" id="BAABXL010000001">
    <property type="protein sequence ID" value="GAA6268162.1"/>
    <property type="molecule type" value="Genomic_DNA"/>
</dbReference>
<dbReference type="Proteomes" id="UP001600894">
    <property type="component" value="Unassembled WGS sequence"/>
</dbReference>
<name>A0ABQ0AW10_9FIRM</name>
<gene>
    <name evidence="1" type="ORF">F130042H8_12220</name>
</gene>